<dbReference type="Pfam" id="PF01370">
    <property type="entry name" value="Epimerase"/>
    <property type="match status" value="1"/>
</dbReference>
<keyword evidence="1" id="KW-0560">Oxidoreductase</keyword>
<accession>A0A4S8LCQ2</accession>
<dbReference type="EMBL" id="ML179511">
    <property type="protein sequence ID" value="THU86118.1"/>
    <property type="molecule type" value="Genomic_DNA"/>
</dbReference>
<dbReference type="Proteomes" id="UP000297245">
    <property type="component" value="Unassembled WGS sequence"/>
</dbReference>
<dbReference type="InterPro" id="IPR050425">
    <property type="entry name" value="NAD(P)_dehydrat-like"/>
</dbReference>
<dbReference type="AlphaFoldDB" id="A0A4S8LCQ2"/>
<dbReference type="SUPFAM" id="SSF51735">
    <property type="entry name" value="NAD(P)-binding Rossmann-fold domains"/>
    <property type="match status" value="1"/>
</dbReference>
<dbReference type="InterPro" id="IPR001509">
    <property type="entry name" value="Epimerase_deHydtase"/>
</dbReference>
<sequence>MTQTIFVTGATGFVGSHIVKELLDEGYNVVGTARGSKAEYMKRACDKYGDRLRVVEVNDIFEDEIDPDALKGVDALIHTAIPLATSIPLEKMVLRSVSGALNIIKQAEKAGVKSVIVTGSVLSAASSLTEPFYSNDDWNSVTEEQILSSKNTMEIFAVSKKYAELAIWEWAEKHPHVEVAVILPPLIFGPYAREFYCLESGPKSHSTNKFFYGLIFPEASFPHLGFWVDVRDIAKCHVKALKAPPTSVVGRKRLIIASPHDMEYGDTLRLLAEARPELKSRLNKTDPPKWMHYHLPCDFARIEEVLGIKKEDFFTRDETLLNTIDDYLALEEEWVKQGIDVTLNQGKPRVVSVSVCDCFRDDTQE</sequence>
<feature type="domain" description="NAD-dependent epimerase/dehydratase" evidence="3">
    <location>
        <begin position="5"/>
        <end position="246"/>
    </location>
</feature>
<organism evidence="4 5">
    <name type="scientific">Dendrothele bispora (strain CBS 962.96)</name>
    <dbReference type="NCBI Taxonomy" id="1314807"/>
    <lineage>
        <taxon>Eukaryota</taxon>
        <taxon>Fungi</taxon>
        <taxon>Dikarya</taxon>
        <taxon>Basidiomycota</taxon>
        <taxon>Agaricomycotina</taxon>
        <taxon>Agaricomycetes</taxon>
        <taxon>Agaricomycetidae</taxon>
        <taxon>Agaricales</taxon>
        <taxon>Agaricales incertae sedis</taxon>
        <taxon>Dendrothele</taxon>
    </lineage>
</organism>
<evidence type="ECO:0000256" key="2">
    <source>
        <dbReference type="ARBA" id="ARBA00023445"/>
    </source>
</evidence>
<dbReference type="InterPro" id="IPR036291">
    <property type="entry name" value="NAD(P)-bd_dom_sf"/>
</dbReference>
<comment type="similarity">
    <text evidence="2">Belongs to the NAD(P)-dependent epimerase/dehydratase family. Dihydroflavonol-4-reductase subfamily.</text>
</comment>
<dbReference type="PANTHER" id="PTHR10366">
    <property type="entry name" value="NAD DEPENDENT EPIMERASE/DEHYDRATASE"/>
    <property type="match status" value="1"/>
</dbReference>
<dbReference type="Gene3D" id="3.40.50.720">
    <property type="entry name" value="NAD(P)-binding Rossmann-like Domain"/>
    <property type="match status" value="1"/>
</dbReference>
<dbReference type="PANTHER" id="PTHR10366:SF564">
    <property type="entry name" value="STEROL-4-ALPHA-CARBOXYLATE 3-DEHYDROGENASE, DECARBOXYLATING"/>
    <property type="match status" value="1"/>
</dbReference>
<proteinExistence type="inferred from homology"/>
<gene>
    <name evidence="4" type="ORF">K435DRAFT_923623</name>
</gene>
<name>A0A4S8LCQ2_DENBC</name>
<protein>
    <submittedName>
        <fullName evidence="4">NAD(P)-binding protein</fullName>
    </submittedName>
</protein>
<reference evidence="4 5" key="1">
    <citation type="journal article" date="2019" name="Nat. Ecol. Evol.">
        <title>Megaphylogeny resolves global patterns of mushroom evolution.</title>
        <authorList>
            <person name="Varga T."/>
            <person name="Krizsan K."/>
            <person name="Foldi C."/>
            <person name="Dima B."/>
            <person name="Sanchez-Garcia M."/>
            <person name="Sanchez-Ramirez S."/>
            <person name="Szollosi G.J."/>
            <person name="Szarkandi J.G."/>
            <person name="Papp V."/>
            <person name="Albert L."/>
            <person name="Andreopoulos W."/>
            <person name="Angelini C."/>
            <person name="Antonin V."/>
            <person name="Barry K.W."/>
            <person name="Bougher N.L."/>
            <person name="Buchanan P."/>
            <person name="Buyck B."/>
            <person name="Bense V."/>
            <person name="Catcheside P."/>
            <person name="Chovatia M."/>
            <person name="Cooper J."/>
            <person name="Damon W."/>
            <person name="Desjardin D."/>
            <person name="Finy P."/>
            <person name="Geml J."/>
            <person name="Haridas S."/>
            <person name="Hughes K."/>
            <person name="Justo A."/>
            <person name="Karasinski D."/>
            <person name="Kautmanova I."/>
            <person name="Kiss B."/>
            <person name="Kocsube S."/>
            <person name="Kotiranta H."/>
            <person name="LaButti K.M."/>
            <person name="Lechner B.E."/>
            <person name="Liimatainen K."/>
            <person name="Lipzen A."/>
            <person name="Lukacs Z."/>
            <person name="Mihaltcheva S."/>
            <person name="Morgado L.N."/>
            <person name="Niskanen T."/>
            <person name="Noordeloos M.E."/>
            <person name="Ohm R.A."/>
            <person name="Ortiz-Santana B."/>
            <person name="Ovrebo C."/>
            <person name="Racz N."/>
            <person name="Riley R."/>
            <person name="Savchenko A."/>
            <person name="Shiryaev A."/>
            <person name="Soop K."/>
            <person name="Spirin V."/>
            <person name="Szebenyi C."/>
            <person name="Tomsovsky M."/>
            <person name="Tulloss R.E."/>
            <person name="Uehling J."/>
            <person name="Grigoriev I.V."/>
            <person name="Vagvolgyi C."/>
            <person name="Papp T."/>
            <person name="Martin F.M."/>
            <person name="Miettinen O."/>
            <person name="Hibbett D.S."/>
            <person name="Nagy L.G."/>
        </authorList>
    </citation>
    <scope>NUCLEOTIDE SEQUENCE [LARGE SCALE GENOMIC DNA]</scope>
    <source>
        <strain evidence="4 5">CBS 962.96</strain>
    </source>
</reference>
<evidence type="ECO:0000256" key="1">
    <source>
        <dbReference type="ARBA" id="ARBA00023002"/>
    </source>
</evidence>
<dbReference type="GO" id="GO:0016616">
    <property type="term" value="F:oxidoreductase activity, acting on the CH-OH group of donors, NAD or NADP as acceptor"/>
    <property type="evidence" value="ECO:0007669"/>
    <property type="project" value="TreeGrafter"/>
</dbReference>
<evidence type="ECO:0000259" key="3">
    <source>
        <dbReference type="Pfam" id="PF01370"/>
    </source>
</evidence>
<keyword evidence="5" id="KW-1185">Reference proteome</keyword>
<evidence type="ECO:0000313" key="4">
    <source>
        <dbReference type="EMBL" id="THU86118.1"/>
    </source>
</evidence>
<evidence type="ECO:0000313" key="5">
    <source>
        <dbReference type="Proteomes" id="UP000297245"/>
    </source>
</evidence>
<dbReference type="OrthoDB" id="2735536at2759"/>